<dbReference type="InterPro" id="IPR005312">
    <property type="entry name" value="DUF1759"/>
</dbReference>
<organism evidence="2 3">
    <name type="scientific">Anopheles quadriannulatus</name>
    <name type="common">Mosquito</name>
    <dbReference type="NCBI Taxonomy" id="34691"/>
    <lineage>
        <taxon>Eukaryota</taxon>
        <taxon>Metazoa</taxon>
        <taxon>Ecdysozoa</taxon>
        <taxon>Arthropoda</taxon>
        <taxon>Hexapoda</taxon>
        <taxon>Insecta</taxon>
        <taxon>Pterygota</taxon>
        <taxon>Neoptera</taxon>
        <taxon>Endopterygota</taxon>
        <taxon>Diptera</taxon>
        <taxon>Nematocera</taxon>
        <taxon>Culicoidea</taxon>
        <taxon>Culicidae</taxon>
        <taxon>Anophelinae</taxon>
        <taxon>Anopheles</taxon>
    </lineage>
</organism>
<dbReference type="InterPro" id="IPR001584">
    <property type="entry name" value="Integrase_cat-core"/>
</dbReference>
<dbReference type="EnsemblMetazoa" id="AQUA007252-RA">
    <property type="protein sequence ID" value="AQUA007252-PA"/>
    <property type="gene ID" value="AQUA007252"/>
</dbReference>
<dbReference type="PROSITE" id="PS50994">
    <property type="entry name" value="INTEGRASE"/>
    <property type="match status" value="1"/>
</dbReference>
<dbReference type="Pfam" id="PF03564">
    <property type="entry name" value="DUF1759"/>
    <property type="match status" value="1"/>
</dbReference>
<evidence type="ECO:0000313" key="2">
    <source>
        <dbReference type="EnsemblMetazoa" id="AQUA007252-PA"/>
    </source>
</evidence>
<dbReference type="AlphaFoldDB" id="A0A182XBQ5"/>
<protein>
    <recommendedName>
        <fullName evidence="1">Integrase catalytic domain-containing protein</fullName>
    </recommendedName>
</protein>
<feature type="domain" description="Integrase catalytic" evidence="1">
    <location>
        <begin position="170"/>
        <end position="344"/>
    </location>
</feature>
<dbReference type="InterPro" id="IPR040676">
    <property type="entry name" value="DUF5641"/>
</dbReference>
<evidence type="ECO:0000313" key="3">
    <source>
        <dbReference type="Proteomes" id="UP000076407"/>
    </source>
</evidence>
<dbReference type="Gene3D" id="3.30.420.10">
    <property type="entry name" value="Ribonuclease H-like superfamily/Ribonuclease H"/>
    <property type="match status" value="1"/>
</dbReference>
<proteinExistence type="predicted"/>
<keyword evidence="3" id="KW-1185">Reference proteome</keyword>
<reference evidence="2" key="1">
    <citation type="submission" date="2020-05" db="UniProtKB">
        <authorList>
            <consortium name="EnsemblMetazoa"/>
        </authorList>
    </citation>
    <scope>IDENTIFICATION</scope>
    <source>
        <strain evidence="2">SANGQUA</strain>
    </source>
</reference>
<evidence type="ECO:0000259" key="1">
    <source>
        <dbReference type="PROSITE" id="PS50994"/>
    </source>
</evidence>
<dbReference type="SUPFAM" id="SSF53098">
    <property type="entry name" value="Ribonuclease H-like"/>
    <property type="match status" value="1"/>
</dbReference>
<dbReference type="GO" id="GO:0003676">
    <property type="term" value="F:nucleic acid binding"/>
    <property type="evidence" value="ECO:0007669"/>
    <property type="project" value="InterPro"/>
</dbReference>
<dbReference type="InterPro" id="IPR036397">
    <property type="entry name" value="RNaseH_sf"/>
</dbReference>
<dbReference type="PANTHER" id="PTHR47331">
    <property type="entry name" value="PHD-TYPE DOMAIN-CONTAINING PROTEIN"/>
    <property type="match status" value="1"/>
</dbReference>
<dbReference type="GO" id="GO:0015074">
    <property type="term" value="P:DNA integration"/>
    <property type="evidence" value="ECO:0007669"/>
    <property type="project" value="InterPro"/>
</dbReference>
<sequence>MGILTATLNKMVMAMNTSKNSLLVLPNFDGVQKEWPKFRSIFYETAQTAGFTRLENLNRLQKHLRGDALKAVSSLMHDQNNLDNIMDRLEKLYGNPDVIYDALLADLTNAKEPTLEAPKSVLAAVRQRFWVVDLRATLKRVVNNCQYCKNTLAKPKPPMMAPLPKCRTTPYVKPFTHTGVDYFSPLLITIGRRTEKRWGVLFTCLTTRAVHIEIATDLSTGSFLICLKNMQHRRGKISHLYSDNGTNFVGASNEMKRLKERCASDGIEWTFNPPGAPHFGGAWERLVGEIKSLLPIEESYKEDELRSILTEIEFITNNRPLTHIPLDREDDEPLTPAHFLIGCSGEAEPNVIDISKAEATRAGWKRSQFVTQRYWDRWVKEYLPNLSKRGKWADPAKPLYIGDI</sequence>
<dbReference type="Pfam" id="PF18701">
    <property type="entry name" value="DUF5641"/>
    <property type="match status" value="1"/>
</dbReference>
<accession>A0A182XBQ5</accession>
<dbReference type="STRING" id="34691.A0A182XBQ5"/>
<name>A0A182XBQ5_ANOQN</name>
<dbReference type="Proteomes" id="UP000076407">
    <property type="component" value="Unassembled WGS sequence"/>
</dbReference>
<dbReference type="InterPro" id="IPR012337">
    <property type="entry name" value="RNaseH-like_sf"/>
</dbReference>
<dbReference type="VEuPathDB" id="VectorBase:AQUA007252"/>
<dbReference type="PANTHER" id="PTHR47331:SF1">
    <property type="entry name" value="GAG-LIKE PROTEIN"/>
    <property type="match status" value="1"/>
</dbReference>